<feature type="chain" id="PRO_5039885676" description="Kappa-casein" evidence="10">
    <location>
        <begin position="22"/>
        <end position="178"/>
    </location>
</feature>
<dbReference type="GO" id="GO:0005576">
    <property type="term" value="C:extracellular region"/>
    <property type="evidence" value="ECO:0007669"/>
    <property type="project" value="UniProtKB-SubCell"/>
</dbReference>
<evidence type="ECO:0000256" key="9">
    <source>
        <dbReference type="PIRNR" id="PIRNR002374"/>
    </source>
</evidence>
<name>A6KU13_RAT</name>
<dbReference type="AlphaFoldDB" id="A6KU13"/>
<evidence type="ECO:0000256" key="8">
    <source>
        <dbReference type="ARBA" id="ARBA00023180"/>
    </source>
</evidence>
<gene>
    <name evidence="13" type="primary">Csn3</name>
    <name evidence="11" type="synonym">Csn10</name>
    <name evidence="11" type="ORF">rCG_54734</name>
</gene>
<comment type="subcellular location">
    <subcellularLocation>
        <location evidence="2 9">Secreted</location>
    </subcellularLocation>
</comment>
<dbReference type="PIRSF" id="PIRSF002374">
    <property type="entry name" value="Casein_kappa"/>
    <property type="match status" value="1"/>
</dbReference>
<dbReference type="KEGG" id="rno:29188"/>
<dbReference type="PANTHER" id="PTHR11470">
    <property type="entry name" value="KAPPA CASEIN"/>
    <property type="match status" value="1"/>
</dbReference>
<evidence type="ECO:0000313" key="12">
    <source>
        <dbReference type="Proteomes" id="UP000234681"/>
    </source>
</evidence>
<dbReference type="InterPro" id="IPR000117">
    <property type="entry name" value="Casein_kappa"/>
</dbReference>
<dbReference type="PANTHER" id="PTHR11470:SF2">
    <property type="entry name" value="KAPPA-CASEIN"/>
    <property type="match status" value="1"/>
</dbReference>
<comment type="similarity">
    <text evidence="3 9">Belongs to the kappa-casein family.</text>
</comment>
<evidence type="ECO:0000256" key="5">
    <source>
        <dbReference type="ARBA" id="ARBA00022525"/>
    </source>
</evidence>
<dbReference type="CTD" id="1448"/>
<dbReference type="OrthoDB" id="9836334at2759"/>
<protein>
    <recommendedName>
        <fullName evidence="4 9">Kappa-casein</fullName>
    </recommendedName>
</protein>
<dbReference type="RefSeq" id="NP_113750.1">
    <property type="nucleotide sequence ID" value="NM_031562.2"/>
</dbReference>
<comment type="function">
    <text evidence="1 9">Kappa-casein stabilizes micelle formation, preventing casein precipitation in milk.</text>
</comment>
<keyword evidence="6" id="KW-0597">Phosphoprotein</keyword>
<dbReference type="EMBL" id="CH474125">
    <property type="protein sequence ID" value="EDL83141.1"/>
    <property type="molecule type" value="Genomic_DNA"/>
</dbReference>
<proteinExistence type="inferred from homology"/>
<dbReference type="Pfam" id="PF00997">
    <property type="entry name" value="Casein_kappa"/>
    <property type="match status" value="1"/>
</dbReference>
<feature type="signal peptide" evidence="10">
    <location>
        <begin position="1"/>
        <end position="21"/>
    </location>
</feature>
<sequence length="178" mass="19548">MMRNFIVVMNILALTLPFLAAEVQNPDSNCREKNEVVYDVQRVLYTPVSSVLNRNHYEPIYYHYRTSVPVSPYAYFPVGLKLLLLRSPAQILKWQPMPNFPQPVGVPHPIPNPSFLAIPTNEKHDNTAIPASNTIAPIVSTPVSTTESVVNTVANTEASTVPISTPETATVPVTSPAA</sequence>
<keyword evidence="10" id="KW-0732">Signal</keyword>
<evidence type="ECO:0000256" key="7">
    <source>
        <dbReference type="ARBA" id="ARBA00022743"/>
    </source>
</evidence>
<dbReference type="OMA" id="YYVPNSY"/>
<evidence type="ECO:0000256" key="10">
    <source>
        <dbReference type="SAM" id="SignalP"/>
    </source>
</evidence>
<evidence type="ECO:0000256" key="2">
    <source>
        <dbReference type="ARBA" id="ARBA00004613"/>
    </source>
</evidence>
<evidence type="ECO:0000313" key="11">
    <source>
        <dbReference type="EMBL" id="EDL83141.1"/>
    </source>
</evidence>
<accession>A6KU13</accession>
<organism evidence="11 12">
    <name type="scientific">Rattus norvegicus</name>
    <name type="common">Rat</name>
    <dbReference type="NCBI Taxonomy" id="10116"/>
    <lineage>
        <taxon>Eukaryota</taxon>
        <taxon>Metazoa</taxon>
        <taxon>Chordata</taxon>
        <taxon>Craniata</taxon>
        <taxon>Vertebrata</taxon>
        <taxon>Euteleostomi</taxon>
        <taxon>Mammalia</taxon>
        <taxon>Eutheria</taxon>
        <taxon>Euarchontoglires</taxon>
        <taxon>Glires</taxon>
        <taxon>Rodentia</taxon>
        <taxon>Myomorpha</taxon>
        <taxon>Muroidea</taxon>
        <taxon>Muridae</taxon>
        <taxon>Murinae</taxon>
        <taxon>Rattus</taxon>
    </lineage>
</organism>
<dbReference type="GeneID" id="29188"/>
<keyword evidence="7 9" id="KW-0494">Milk protein</keyword>
<reference evidence="12" key="1">
    <citation type="submission" date="2005-09" db="EMBL/GenBank/DDBJ databases">
        <authorList>
            <person name="Mural R.J."/>
            <person name="Li P.W."/>
            <person name="Adams M.D."/>
            <person name="Amanatides P.G."/>
            <person name="Baden-Tillson H."/>
            <person name="Barnstead M."/>
            <person name="Chin S.H."/>
            <person name="Dew I."/>
            <person name="Evans C.A."/>
            <person name="Ferriera S."/>
            <person name="Flanigan M."/>
            <person name="Fosler C."/>
            <person name="Glodek A."/>
            <person name="Gu Z."/>
            <person name="Holt R.A."/>
            <person name="Jennings D."/>
            <person name="Kraft C.L."/>
            <person name="Lu F."/>
            <person name="Nguyen T."/>
            <person name="Nusskern D.R."/>
            <person name="Pfannkoch C.M."/>
            <person name="Sitter C."/>
            <person name="Sutton G.G."/>
            <person name="Venter J.C."/>
            <person name="Wang Z."/>
            <person name="Woodage T."/>
            <person name="Zheng X.H."/>
            <person name="Zhong F."/>
        </authorList>
    </citation>
    <scope>NUCLEOTIDE SEQUENCE [LARGE SCALE GENOMIC DNA]</scope>
    <source>
        <strain>BN</strain>
        <strain evidence="12">Sprague-Dawley</strain>
    </source>
</reference>
<evidence type="ECO:0000256" key="4">
    <source>
        <dbReference type="ARBA" id="ARBA00017238"/>
    </source>
</evidence>
<dbReference type="RGD" id="61990">
    <property type="gene designation" value="Csn3"/>
</dbReference>
<evidence type="ECO:0000256" key="3">
    <source>
        <dbReference type="ARBA" id="ARBA00005332"/>
    </source>
</evidence>
<evidence type="ECO:0000256" key="6">
    <source>
        <dbReference type="ARBA" id="ARBA00022553"/>
    </source>
</evidence>
<dbReference type="Proteomes" id="UP000234681">
    <property type="component" value="Chromosome 14"/>
</dbReference>
<evidence type="ECO:0000313" key="13">
    <source>
        <dbReference type="RGD" id="61990"/>
    </source>
</evidence>
<evidence type="ECO:0000256" key="1">
    <source>
        <dbReference type="ARBA" id="ARBA00003829"/>
    </source>
</evidence>
<keyword evidence="5 9" id="KW-0964">Secreted</keyword>
<keyword evidence="8" id="KW-0325">Glycoprotein</keyword>